<dbReference type="GO" id="GO:0007017">
    <property type="term" value="P:microtubule-based process"/>
    <property type="evidence" value="ECO:0007669"/>
    <property type="project" value="UniProtKB-ARBA"/>
</dbReference>
<feature type="repeat" description="WD" evidence="9">
    <location>
        <begin position="258"/>
        <end position="299"/>
    </location>
</feature>
<evidence type="ECO:0000256" key="10">
    <source>
        <dbReference type="SAM" id="MobiDB-lite"/>
    </source>
</evidence>
<dbReference type="EMBL" id="JADDUC010000057">
    <property type="protein sequence ID" value="KAG0120900.1"/>
    <property type="molecule type" value="Genomic_DNA"/>
</dbReference>
<keyword evidence="1 9" id="KW-0853">WD repeat</keyword>
<dbReference type="PANTHER" id="PTHR44019:SF2">
    <property type="entry name" value="POC1 CENTRIOLAR PROTEIN HOMOLOG A"/>
    <property type="match status" value="1"/>
</dbReference>
<evidence type="ECO:0000313" key="13">
    <source>
        <dbReference type="Proteomes" id="UP000618051"/>
    </source>
</evidence>
<dbReference type="CDD" id="cd00200">
    <property type="entry name" value="WD40"/>
    <property type="match status" value="1"/>
</dbReference>
<evidence type="ECO:0000256" key="5">
    <source>
        <dbReference type="ARBA" id="ARBA00039725"/>
    </source>
</evidence>
<dbReference type="PRINTS" id="PR00320">
    <property type="entry name" value="GPROTEINBRPT"/>
</dbReference>
<evidence type="ECO:0000256" key="4">
    <source>
        <dbReference type="ARBA" id="ARBA00037984"/>
    </source>
</evidence>
<dbReference type="FunFam" id="2.130.10.10:FF:000567">
    <property type="entry name" value="POC1 centriolar protein homolog A"/>
    <property type="match status" value="1"/>
</dbReference>
<gene>
    <name evidence="12" type="ORF">IHE44_0003442</name>
    <name evidence="11" type="ORF">IHE44_011834</name>
</gene>
<dbReference type="InterPro" id="IPR050505">
    <property type="entry name" value="WDR55/POC1"/>
</dbReference>
<feature type="compositionally biased region" description="Polar residues" evidence="10">
    <location>
        <begin position="503"/>
        <end position="514"/>
    </location>
</feature>
<keyword evidence="13" id="KW-1185">Reference proteome</keyword>
<evidence type="ECO:0000256" key="7">
    <source>
        <dbReference type="ARBA" id="ARBA00079998"/>
    </source>
</evidence>
<comment type="function">
    <text evidence="6">May play an important role in centriole assembly and/or stability and ciliogenesis.</text>
</comment>
<evidence type="ECO:0000256" key="1">
    <source>
        <dbReference type="ARBA" id="ARBA00022574"/>
    </source>
</evidence>
<evidence type="ECO:0000256" key="2">
    <source>
        <dbReference type="ARBA" id="ARBA00022737"/>
    </source>
</evidence>
<dbReference type="InterPro" id="IPR015943">
    <property type="entry name" value="WD40/YVTN_repeat-like_dom_sf"/>
</dbReference>
<evidence type="ECO:0000256" key="8">
    <source>
        <dbReference type="ARBA" id="ARBA00082449"/>
    </source>
</evidence>
<dbReference type="GO" id="GO:0036064">
    <property type="term" value="C:ciliary basal body"/>
    <property type="evidence" value="ECO:0007669"/>
    <property type="project" value="TreeGrafter"/>
</dbReference>
<dbReference type="AlphaFoldDB" id="A0A835TWK1"/>
<evidence type="ECO:0000313" key="11">
    <source>
        <dbReference type="EMBL" id="KAG0120900.1"/>
    </source>
</evidence>
<keyword evidence="2" id="KW-0677">Repeat</keyword>
<dbReference type="OrthoDB" id="10264588at2759"/>
<keyword evidence="3" id="KW-0175">Coiled coil</keyword>
<dbReference type="Gene3D" id="2.130.10.10">
    <property type="entry name" value="YVTN repeat-like/Quinoprotein amine dehydrogenase"/>
    <property type="match status" value="3"/>
</dbReference>
<name>A0A835TWK1_9PASS</name>
<evidence type="ECO:0000256" key="9">
    <source>
        <dbReference type="PROSITE-ProRule" id="PRU00221"/>
    </source>
</evidence>
<reference evidence="12 13" key="2">
    <citation type="journal article" date="2021" name="J. Hered.">
        <title>Feather Gene Expression Elucidates the Developmental Basis of Plumage Iridescence in African Starlings.</title>
        <authorList>
            <person name="Rubenstein D.R."/>
            <person name="Corvelo A."/>
            <person name="MacManes M.D."/>
            <person name="Maia R."/>
            <person name="Narzisi G."/>
            <person name="Rousaki A."/>
            <person name="Vandenabeele P."/>
            <person name="Shawkey M.D."/>
            <person name="Solomon J."/>
        </authorList>
    </citation>
    <scope>NUCLEOTIDE SEQUENCE [LARGE SCALE GENOMIC DNA]</scope>
    <source>
        <strain evidence="12">SS15</strain>
    </source>
</reference>
<dbReference type="GO" id="GO:0005814">
    <property type="term" value="C:centriole"/>
    <property type="evidence" value="ECO:0007669"/>
    <property type="project" value="TreeGrafter"/>
</dbReference>
<feature type="region of interest" description="Disordered" evidence="10">
    <location>
        <begin position="503"/>
        <end position="542"/>
    </location>
</feature>
<reference evidence="11" key="1">
    <citation type="submission" date="2020-10" db="EMBL/GenBank/DDBJ databases">
        <title>Feather gene expression reveals the developmental basis of iridescence in African starlings.</title>
        <authorList>
            <person name="Rubenstein D.R."/>
        </authorList>
    </citation>
    <scope>NUCLEOTIDE SEQUENCE</scope>
    <source>
        <strain evidence="11">SS15</strain>
        <tissue evidence="11">Liver</tissue>
    </source>
</reference>
<evidence type="ECO:0000313" key="12">
    <source>
        <dbReference type="EMBL" id="KAI1234394.1"/>
    </source>
</evidence>
<protein>
    <recommendedName>
        <fullName evidence="5">POC1 centriolar protein homolog A</fullName>
    </recommendedName>
    <alternativeName>
        <fullName evidence="8">Pat-interacting protein 2</fullName>
    </alternativeName>
    <alternativeName>
        <fullName evidence="7">WD repeat-containing protein 51A</fullName>
    </alternativeName>
</protein>
<feature type="repeat" description="WD" evidence="9">
    <location>
        <begin position="461"/>
        <end position="485"/>
    </location>
</feature>
<dbReference type="InterPro" id="IPR019775">
    <property type="entry name" value="WD40_repeat_CS"/>
</dbReference>
<dbReference type="PROSITE" id="PS50082">
    <property type="entry name" value="WD_REPEATS_2"/>
    <property type="match status" value="7"/>
</dbReference>
<dbReference type="PANTHER" id="PTHR44019">
    <property type="entry name" value="WD REPEAT-CONTAINING PROTEIN 55"/>
    <property type="match status" value="1"/>
</dbReference>
<dbReference type="GO" id="GO:0048871">
    <property type="term" value="P:multicellular organismal-level homeostasis"/>
    <property type="evidence" value="ECO:0007669"/>
    <property type="project" value="UniProtKB-ARBA"/>
</dbReference>
<feature type="repeat" description="WD" evidence="9">
    <location>
        <begin position="161"/>
        <end position="202"/>
    </location>
</feature>
<feature type="repeat" description="WD" evidence="9">
    <location>
        <begin position="391"/>
        <end position="432"/>
    </location>
</feature>
<accession>A0A835TWK1</accession>
<proteinExistence type="inferred from homology"/>
<dbReference type="PROSITE" id="PS00678">
    <property type="entry name" value="WD_REPEATS_1"/>
    <property type="match status" value="1"/>
</dbReference>
<reference evidence="12" key="3">
    <citation type="submission" date="2022-01" db="EMBL/GenBank/DDBJ databases">
        <authorList>
            <person name="Rubenstein D.R."/>
        </authorList>
    </citation>
    <scope>NUCLEOTIDE SEQUENCE</scope>
    <source>
        <strain evidence="12">SS15</strain>
        <tissue evidence="12">Liver</tissue>
    </source>
</reference>
<feature type="repeat" description="WD" evidence="9">
    <location>
        <begin position="203"/>
        <end position="234"/>
    </location>
</feature>
<comment type="similarity">
    <text evidence="4">Belongs to the WD repeat POC1 family.</text>
</comment>
<dbReference type="InterPro" id="IPR001680">
    <property type="entry name" value="WD40_rpt"/>
</dbReference>
<dbReference type="GO" id="GO:0060271">
    <property type="term" value="P:cilium assembly"/>
    <property type="evidence" value="ECO:0007669"/>
    <property type="project" value="UniProtKB-ARBA"/>
</dbReference>
<feature type="repeat" description="WD" evidence="9">
    <location>
        <begin position="342"/>
        <end position="383"/>
    </location>
</feature>
<dbReference type="EMBL" id="JADDUC020000015">
    <property type="protein sequence ID" value="KAI1234394.1"/>
    <property type="molecule type" value="Genomic_DNA"/>
</dbReference>
<dbReference type="InterPro" id="IPR036322">
    <property type="entry name" value="WD40_repeat_dom_sf"/>
</dbReference>
<dbReference type="Pfam" id="PF00400">
    <property type="entry name" value="WD40"/>
    <property type="match status" value="7"/>
</dbReference>
<dbReference type="SMART" id="SM00320">
    <property type="entry name" value="WD40"/>
    <property type="match status" value="7"/>
</dbReference>
<evidence type="ECO:0000256" key="6">
    <source>
        <dbReference type="ARBA" id="ARBA00058716"/>
    </source>
</evidence>
<dbReference type="FunFam" id="2.130.10.10:FF:000235">
    <property type="entry name" value="POC1 centriolar protein homolog B"/>
    <property type="match status" value="1"/>
</dbReference>
<feature type="repeat" description="WD" evidence="9">
    <location>
        <begin position="300"/>
        <end position="341"/>
    </location>
</feature>
<dbReference type="Proteomes" id="UP000618051">
    <property type="component" value="Unassembled WGS sequence"/>
</dbReference>
<evidence type="ECO:0000256" key="3">
    <source>
        <dbReference type="ARBA" id="ARBA00023054"/>
    </source>
</evidence>
<organism evidence="11">
    <name type="scientific">Lamprotornis superbus</name>
    <dbReference type="NCBI Taxonomy" id="245042"/>
    <lineage>
        <taxon>Eukaryota</taxon>
        <taxon>Metazoa</taxon>
        <taxon>Chordata</taxon>
        <taxon>Craniata</taxon>
        <taxon>Vertebrata</taxon>
        <taxon>Euteleostomi</taxon>
        <taxon>Archelosauria</taxon>
        <taxon>Archosauria</taxon>
        <taxon>Dinosauria</taxon>
        <taxon>Saurischia</taxon>
        <taxon>Theropoda</taxon>
        <taxon>Coelurosauria</taxon>
        <taxon>Aves</taxon>
        <taxon>Neognathae</taxon>
        <taxon>Neoaves</taxon>
        <taxon>Telluraves</taxon>
        <taxon>Australaves</taxon>
        <taxon>Passeriformes</taxon>
        <taxon>Sturnidae</taxon>
        <taxon>Lamprotornis</taxon>
    </lineage>
</organism>
<dbReference type="InterPro" id="IPR020472">
    <property type="entry name" value="WD40_PAC1"/>
</dbReference>
<comment type="caution">
    <text evidence="11">The sequence shown here is derived from an EMBL/GenBank/DDBJ whole genome shotgun (WGS) entry which is preliminary data.</text>
</comment>
<dbReference type="SUPFAM" id="SSF50978">
    <property type="entry name" value="WD40 repeat-like"/>
    <property type="match status" value="1"/>
</dbReference>
<dbReference type="PROSITE" id="PS50294">
    <property type="entry name" value="WD_REPEATS_REGION"/>
    <property type="match status" value="6"/>
</dbReference>
<sequence length="591" mass="65671">MLHMAGNDRLILPATPNSMKAHCCMYSGCAECLPVALNMVAMLQSSEKLKEQSWFQLLPTSPGDDEKRTHQWVKPNFKMDHPEVLEGYKPRVDHKRRAPTALCLNEELEGSCQDLWPVQGTAAGMEKEVFTPAPAQDAQVSAHRLYSAVLAKEDPSLERHFKGHRDAVTSVDFSSTKKQLASGSMDSCLMIWSMKPQMRAYRFMGHKDAVLCVQFSPSGHLVASGSRDKTVRLWIPSTESAILRSSSLLCSKGESTVFKAHTGTVRSVHFSSDGQSLVTASDDKTIKVWTVHRQKFLFSLNQHINWVRCARFSPDGRLLVSSSDDKTVKLWDKTSRECIHSFCEHGGFVNHVDFHPSGNCIAAGGTDSTVKLWDVRMNRLLQHYQGKSRAYKMHSSVVNSLSFHPSGNYLVTASSDSTLKILDLLEGRLLYTLHGHQSSCLSLPTCLLEGGKHIEIGGPATCVAFSRDGDLFASGGSDEQVMVWKTNFDADYGEVVKPQKYGSSVDGTHGTGQSEMDCGIHHKKTKTQDSSRTQEQQEEETSLANTLEHIIGQLDVLTQTVSILEQRLTLTEDKLKECLENQQKIIQNKTN</sequence>